<evidence type="ECO:0000256" key="1">
    <source>
        <dbReference type="SAM" id="MobiDB-lite"/>
    </source>
</evidence>
<gene>
    <name evidence="3" type="ordered locus">Solca_1333</name>
</gene>
<accession>H8KQC5</accession>
<evidence type="ECO:0000256" key="2">
    <source>
        <dbReference type="SAM" id="SignalP"/>
    </source>
</evidence>
<dbReference type="STRING" id="929556.Solca_1333"/>
<dbReference type="eggNOG" id="ENOG5032ZYU">
    <property type="taxonomic scope" value="Bacteria"/>
</dbReference>
<dbReference type="OrthoDB" id="678557at2"/>
<feature type="region of interest" description="Disordered" evidence="1">
    <location>
        <begin position="169"/>
        <end position="217"/>
    </location>
</feature>
<evidence type="ECO:0008006" key="5">
    <source>
        <dbReference type="Google" id="ProtNLM"/>
    </source>
</evidence>
<evidence type="ECO:0000313" key="3">
    <source>
        <dbReference type="EMBL" id="AFD06420.1"/>
    </source>
</evidence>
<feature type="chain" id="PRO_5003615186" description="Lipoprotein" evidence="2">
    <location>
        <begin position="24"/>
        <end position="217"/>
    </location>
</feature>
<feature type="signal peptide" evidence="2">
    <location>
        <begin position="1"/>
        <end position="23"/>
    </location>
</feature>
<dbReference type="PROSITE" id="PS51257">
    <property type="entry name" value="PROKAR_LIPOPROTEIN"/>
    <property type="match status" value="1"/>
</dbReference>
<dbReference type="KEGG" id="scn:Solca_1333"/>
<name>H8KQC5_SOLCM</name>
<proteinExistence type="predicted"/>
<keyword evidence="4" id="KW-1185">Reference proteome</keyword>
<dbReference type="HOGENOM" id="CLU_085958_0_0_10"/>
<sequence>MYKKVLPVFVAVSLLIASCGNKAENTNTKGTAPIKTNTLASTATASVGVNPAHGQPGHRCDIPVGAPLNAPAGQSVSIPKMSTVPQNVSAAIQNKGMTTTPTAKPVVQPVSAPVVSSTPVTVNTTTAAVPATTTKKGMNPPHGQPGHRCDIAVGAPLNSASAKTQVTTTTAAAPKAQPVAATTELQKNSDGVPLNPAHGQPGHRCDIAVGAPLTPKK</sequence>
<protein>
    <recommendedName>
        <fullName evidence="5">Lipoprotein</fullName>
    </recommendedName>
</protein>
<organism evidence="3 4">
    <name type="scientific">Solitalea canadensis (strain ATCC 29591 / DSM 3403 / JCM 21819 / LMG 8368 / NBRC 15130 / NCIMB 12057 / USAM 9D)</name>
    <name type="common">Flexibacter canadensis</name>
    <dbReference type="NCBI Taxonomy" id="929556"/>
    <lineage>
        <taxon>Bacteria</taxon>
        <taxon>Pseudomonadati</taxon>
        <taxon>Bacteroidota</taxon>
        <taxon>Sphingobacteriia</taxon>
        <taxon>Sphingobacteriales</taxon>
        <taxon>Sphingobacteriaceae</taxon>
        <taxon>Solitalea</taxon>
    </lineage>
</organism>
<dbReference type="Proteomes" id="UP000007590">
    <property type="component" value="Chromosome"/>
</dbReference>
<reference evidence="3" key="1">
    <citation type="submission" date="2012-02" db="EMBL/GenBank/DDBJ databases">
        <title>The complete genome of Solitalea canadensis DSM 3403.</title>
        <authorList>
            <consortium name="US DOE Joint Genome Institute (JGI-PGF)"/>
            <person name="Lucas S."/>
            <person name="Copeland A."/>
            <person name="Lapidus A."/>
            <person name="Glavina del Rio T."/>
            <person name="Dalin E."/>
            <person name="Tice H."/>
            <person name="Bruce D."/>
            <person name="Goodwin L."/>
            <person name="Pitluck S."/>
            <person name="Peters L."/>
            <person name="Ovchinnikova G."/>
            <person name="Lu M."/>
            <person name="Kyrpides N."/>
            <person name="Mavromatis K."/>
            <person name="Ivanova N."/>
            <person name="Brettin T."/>
            <person name="Detter J.C."/>
            <person name="Han C."/>
            <person name="Larimer F."/>
            <person name="Land M."/>
            <person name="Hauser L."/>
            <person name="Markowitz V."/>
            <person name="Cheng J.-F."/>
            <person name="Hugenholtz P."/>
            <person name="Woyke T."/>
            <person name="Wu D."/>
            <person name="Spring S."/>
            <person name="Schroeder M."/>
            <person name="Kopitz M."/>
            <person name="Brambilla E."/>
            <person name="Klenk H.-P."/>
            <person name="Eisen J.A."/>
        </authorList>
    </citation>
    <scope>NUCLEOTIDE SEQUENCE</scope>
    <source>
        <strain evidence="3">DSM 3403</strain>
    </source>
</reference>
<dbReference type="AlphaFoldDB" id="H8KQC5"/>
<dbReference type="EMBL" id="CP003349">
    <property type="protein sequence ID" value="AFD06420.1"/>
    <property type="molecule type" value="Genomic_DNA"/>
</dbReference>
<feature type="compositionally biased region" description="Low complexity" evidence="1">
    <location>
        <begin position="169"/>
        <end position="183"/>
    </location>
</feature>
<evidence type="ECO:0000313" key="4">
    <source>
        <dbReference type="Proteomes" id="UP000007590"/>
    </source>
</evidence>
<keyword evidence="2" id="KW-0732">Signal</keyword>
<dbReference type="RefSeq" id="WP_014679647.1">
    <property type="nucleotide sequence ID" value="NC_017770.1"/>
</dbReference>